<dbReference type="EMBL" id="JBAHYK010004959">
    <property type="protein sequence ID" value="KAL0562638.1"/>
    <property type="molecule type" value="Genomic_DNA"/>
</dbReference>
<sequence>MELADEVEALQLELIHVKGELLRYKENNKDAATKIPELQAQLVRARELAAWYRKQEEAVKEEVEKWKEFAGRVG</sequence>
<evidence type="ECO:0000313" key="2">
    <source>
        <dbReference type="EMBL" id="KAL0562638.1"/>
    </source>
</evidence>
<reference evidence="2 3" key="1">
    <citation type="submission" date="2024-02" db="EMBL/GenBank/DDBJ databases">
        <title>A draft genome for the cacao thread blight pathogen Marasmius crinis-equi.</title>
        <authorList>
            <person name="Cohen S.P."/>
            <person name="Baruah I.K."/>
            <person name="Amoako-Attah I."/>
            <person name="Bukari Y."/>
            <person name="Meinhardt L.W."/>
            <person name="Bailey B.A."/>
        </authorList>
    </citation>
    <scope>NUCLEOTIDE SEQUENCE [LARGE SCALE GENOMIC DNA]</scope>
    <source>
        <strain evidence="2 3">GH-76</strain>
    </source>
</reference>
<accession>A0ABR3EID8</accession>
<comment type="caution">
    <text evidence="2">The sequence shown here is derived from an EMBL/GenBank/DDBJ whole genome shotgun (WGS) entry which is preliminary data.</text>
</comment>
<organism evidence="2 3">
    <name type="scientific">Marasmius crinis-equi</name>
    <dbReference type="NCBI Taxonomy" id="585013"/>
    <lineage>
        <taxon>Eukaryota</taxon>
        <taxon>Fungi</taxon>
        <taxon>Dikarya</taxon>
        <taxon>Basidiomycota</taxon>
        <taxon>Agaricomycotina</taxon>
        <taxon>Agaricomycetes</taxon>
        <taxon>Agaricomycetidae</taxon>
        <taxon>Agaricales</taxon>
        <taxon>Marasmiineae</taxon>
        <taxon>Marasmiaceae</taxon>
        <taxon>Marasmius</taxon>
    </lineage>
</organism>
<name>A0ABR3EID8_9AGAR</name>
<protein>
    <submittedName>
        <fullName evidence="2">Uncharacterized protein</fullName>
    </submittedName>
</protein>
<feature type="non-terminal residue" evidence="2">
    <location>
        <position position="74"/>
    </location>
</feature>
<keyword evidence="1" id="KW-0175">Coiled coil</keyword>
<feature type="coiled-coil region" evidence="1">
    <location>
        <begin position="7"/>
        <end position="41"/>
    </location>
</feature>
<proteinExistence type="predicted"/>
<dbReference type="Proteomes" id="UP001465976">
    <property type="component" value="Unassembled WGS sequence"/>
</dbReference>
<evidence type="ECO:0000256" key="1">
    <source>
        <dbReference type="SAM" id="Coils"/>
    </source>
</evidence>
<evidence type="ECO:0000313" key="3">
    <source>
        <dbReference type="Proteomes" id="UP001465976"/>
    </source>
</evidence>
<keyword evidence="3" id="KW-1185">Reference proteome</keyword>
<gene>
    <name evidence="2" type="ORF">V5O48_019446</name>
</gene>